<dbReference type="OrthoDB" id="9786431at2"/>
<dbReference type="eggNOG" id="COG1706">
    <property type="taxonomic scope" value="Bacteria"/>
</dbReference>
<accession>C6WVA3</accession>
<comment type="similarity">
    <text evidence="4">Belongs to the FlgI family.</text>
</comment>
<dbReference type="KEGG" id="mmb:Mmol_0943"/>
<protein>
    <recommendedName>
        <fullName evidence="4">Flagellar P-ring protein</fullName>
    </recommendedName>
    <alternativeName>
        <fullName evidence="4">Basal body P-ring protein</fullName>
    </alternativeName>
</protein>
<keyword evidence="6" id="KW-1185">Reference proteome</keyword>
<evidence type="ECO:0000256" key="3">
    <source>
        <dbReference type="ARBA" id="ARBA00023143"/>
    </source>
</evidence>
<sequence length="390" mass="40149">MAQLSHIKVLPTPSPRLGQIVKGIMLPCLLLASTVLSITTAPVAHAERLKDLASIQGVRSNQLIGYGLVVGLDGTGDQTVQTPFTVQSIISMMQQMGVNLPTGTSLQLKNVAAVIVTSSLPAFAQPGQTLDITVSSMGNAKSLRGGTLLMTPLKGADGQVYAMAQGSLVVGGVGASANGSQTQVNHLSVGRITAGATVERAVPSNVTQNNTFNLELKDSDFSTASLVVDAVNRQFGQNTALAQNARVIQINPPASYSRVAFLAALESLNVAPAASYAKVIVNARTGSVVMNQTVTLESCAVSHGNLTVTINTDPVISQPGALASGQTVATARSEIDIKKDPGQVVKLDSGANLSDVVKALNAIGATPQDLLAILQAMKAAGSLRAELEVI</sequence>
<name>C6WVA3_METML</name>
<dbReference type="GO" id="GO:0009428">
    <property type="term" value="C:bacterial-type flagellum basal body, distal rod, P ring"/>
    <property type="evidence" value="ECO:0007669"/>
    <property type="project" value="InterPro"/>
</dbReference>
<keyword evidence="5" id="KW-0966">Cell projection</keyword>
<evidence type="ECO:0000256" key="4">
    <source>
        <dbReference type="HAMAP-Rule" id="MF_00416"/>
    </source>
</evidence>
<dbReference type="NCBIfam" id="NF003676">
    <property type="entry name" value="PRK05303.1"/>
    <property type="match status" value="1"/>
</dbReference>
<evidence type="ECO:0000256" key="1">
    <source>
        <dbReference type="ARBA" id="ARBA00002591"/>
    </source>
</evidence>
<keyword evidence="5" id="KW-0969">Cilium</keyword>
<gene>
    <name evidence="4" type="primary">flgI</name>
    <name evidence="5" type="ordered locus">Mmol_0943</name>
</gene>
<keyword evidence="4" id="KW-0574">Periplasm</keyword>
<dbReference type="PANTHER" id="PTHR30381">
    <property type="entry name" value="FLAGELLAR P-RING PERIPLASMIC PROTEIN FLGI"/>
    <property type="match status" value="1"/>
</dbReference>
<comment type="subunit">
    <text evidence="4">The basal body constitutes a major portion of the flagellar organelle and consists of four rings (L,P,S, and M) mounted on a central rod.</text>
</comment>
<proteinExistence type="inferred from homology"/>
<evidence type="ECO:0000256" key="2">
    <source>
        <dbReference type="ARBA" id="ARBA00022729"/>
    </source>
</evidence>
<dbReference type="Pfam" id="PF02119">
    <property type="entry name" value="FlgI"/>
    <property type="match status" value="1"/>
</dbReference>
<dbReference type="GO" id="GO:0071973">
    <property type="term" value="P:bacterial-type flagellum-dependent cell motility"/>
    <property type="evidence" value="ECO:0007669"/>
    <property type="project" value="InterPro"/>
</dbReference>
<dbReference type="HAMAP" id="MF_00416">
    <property type="entry name" value="FlgI"/>
    <property type="match status" value="1"/>
</dbReference>
<dbReference type="Proteomes" id="UP000002742">
    <property type="component" value="Chromosome"/>
</dbReference>
<organism evidence="5 6">
    <name type="scientific">Methylotenera mobilis (strain JLW8 / ATCC BAA-1282 / DSM 17540)</name>
    <dbReference type="NCBI Taxonomy" id="583345"/>
    <lineage>
        <taxon>Bacteria</taxon>
        <taxon>Pseudomonadati</taxon>
        <taxon>Pseudomonadota</taxon>
        <taxon>Betaproteobacteria</taxon>
        <taxon>Nitrosomonadales</taxon>
        <taxon>Methylophilaceae</taxon>
        <taxon>Methylotenera</taxon>
    </lineage>
</organism>
<reference evidence="5 6" key="2">
    <citation type="journal article" date="2011" name="J. Bacteriol.">
        <title>Genomes of three methylotrophs from a single niche uncover genetic and metabolic divergence of Methylophilaceae.</title>
        <authorList>
            <person name="Lapidus A."/>
            <person name="Clum A."/>
            <person name="Labutti K."/>
            <person name="Kaluzhnaya M.G."/>
            <person name="Lim S."/>
            <person name="Beck D.A."/>
            <person name="Glavina Del Rio T."/>
            <person name="Nolan M."/>
            <person name="Mavromatis K."/>
            <person name="Huntemann M."/>
            <person name="Lucas S."/>
            <person name="Lidstrom M.E."/>
            <person name="Ivanova N."/>
            <person name="Chistoserdova L."/>
        </authorList>
    </citation>
    <scope>NUCLEOTIDE SEQUENCE [LARGE SCALE GENOMIC DNA]</scope>
    <source>
        <strain evidence="6">JLW8 / ATCC BAA-1282 / DSM 17540</strain>
    </source>
</reference>
<dbReference type="EMBL" id="CP001672">
    <property type="protein sequence ID" value="ACT47852.1"/>
    <property type="molecule type" value="Genomic_DNA"/>
</dbReference>
<evidence type="ECO:0000313" key="6">
    <source>
        <dbReference type="Proteomes" id="UP000002742"/>
    </source>
</evidence>
<keyword evidence="2" id="KW-0732">Signal</keyword>
<reference evidence="6" key="1">
    <citation type="submission" date="2009-07" db="EMBL/GenBank/DDBJ databases">
        <title>Complete sequence of Methylotenera mobilis JLW8.</title>
        <authorList>
            <consortium name="US DOE Joint Genome Institute"/>
            <person name="Lucas S."/>
            <person name="Copeland A."/>
            <person name="Lapidus A."/>
            <person name="Glavina del Rio T."/>
            <person name="Tice H."/>
            <person name="Bruce D."/>
            <person name="Goodwin L."/>
            <person name="Pitluck S."/>
            <person name="LaButti K.M."/>
            <person name="Clum A."/>
            <person name="Larimer F."/>
            <person name="Land M."/>
            <person name="Hauser L."/>
            <person name="Kyrpides N."/>
            <person name="Mikhailova N."/>
            <person name="Kayluzhnaya M."/>
            <person name="Chistoserdova L."/>
        </authorList>
    </citation>
    <scope>NUCLEOTIDE SEQUENCE [LARGE SCALE GENOMIC DNA]</scope>
    <source>
        <strain evidence="6">JLW8 / ATCC BAA-1282 / DSM 17540</strain>
    </source>
</reference>
<keyword evidence="3 4" id="KW-0975">Bacterial flagellum</keyword>
<dbReference type="STRING" id="583345.Mmol_0943"/>
<comment type="subcellular location">
    <subcellularLocation>
        <location evidence="4">Periplasm</location>
    </subcellularLocation>
    <subcellularLocation>
        <location evidence="4">Bacterial flagellum basal body</location>
    </subcellularLocation>
</comment>
<dbReference type="GO" id="GO:0030288">
    <property type="term" value="C:outer membrane-bounded periplasmic space"/>
    <property type="evidence" value="ECO:0007669"/>
    <property type="project" value="InterPro"/>
</dbReference>
<dbReference type="AlphaFoldDB" id="C6WVA3"/>
<dbReference type="GO" id="GO:0005198">
    <property type="term" value="F:structural molecule activity"/>
    <property type="evidence" value="ECO:0007669"/>
    <property type="project" value="InterPro"/>
</dbReference>
<dbReference type="PRINTS" id="PR01010">
    <property type="entry name" value="FLGPRINGFLGI"/>
</dbReference>
<dbReference type="HOGENOM" id="CLU_045235_1_0_4"/>
<keyword evidence="5" id="KW-0282">Flagellum</keyword>
<evidence type="ECO:0000313" key="5">
    <source>
        <dbReference type="EMBL" id="ACT47852.1"/>
    </source>
</evidence>
<dbReference type="InterPro" id="IPR001782">
    <property type="entry name" value="Flag_FlgI"/>
</dbReference>
<comment type="function">
    <text evidence="1 4">Assembles around the rod to form the L-ring and probably protects the motor/basal body from shearing forces during rotation.</text>
</comment>
<dbReference type="PANTHER" id="PTHR30381:SF0">
    <property type="entry name" value="FLAGELLAR P-RING PROTEIN"/>
    <property type="match status" value="1"/>
</dbReference>